<sequence>MRPLWGGGLGTRGAQTRCVDAPPWGGARGLGIWGPLARHRDAAPGMVRRSGSLGTPCPALRRSPPGVGRRGDSWETPLLLSAPPVLQRGVNPTSVEELQLQPGDSSTLQEGQTLWLVNGRYPYTLRFLPAPHSPRRSLLDFFRGSSGLPPHPRDSWEEHGKLLVFTKEGVVPSTKVPGWQELA</sequence>
<name>A0A674JBC0_9SAUR</name>
<dbReference type="Gene3D" id="2.60.200.20">
    <property type="match status" value="1"/>
</dbReference>
<evidence type="ECO:0000313" key="2">
    <source>
        <dbReference type="Ensembl" id="ENSTMTP00000017898.1"/>
    </source>
</evidence>
<reference evidence="2" key="1">
    <citation type="submission" date="2025-08" db="UniProtKB">
        <authorList>
            <consortium name="Ensembl"/>
        </authorList>
    </citation>
    <scope>IDENTIFICATION</scope>
</reference>
<dbReference type="InParanoid" id="A0A674JBC0"/>
<proteinExistence type="predicted"/>
<dbReference type="AlphaFoldDB" id="A0A674JBC0"/>
<organism evidence="2 3">
    <name type="scientific">Terrapene triunguis</name>
    <name type="common">Three-toed box turtle</name>
    <dbReference type="NCBI Taxonomy" id="2587831"/>
    <lineage>
        <taxon>Eukaryota</taxon>
        <taxon>Metazoa</taxon>
        <taxon>Chordata</taxon>
        <taxon>Craniata</taxon>
        <taxon>Vertebrata</taxon>
        <taxon>Euteleostomi</taxon>
        <taxon>Archelosauria</taxon>
        <taxon>Testudinata</taxon>
        <taxon>Testudines</taxon>
        <taxon>Cryptodira</taxon>
        <taxon>Durocryptodira</taxon>
        <taxon>Testudinoidea</taxon>
        <taxon>Emydidae</taxon>
        <taxon>Terrapene</taxon>
    </lineage>
</organism>
<keyword evidence="3" id="KW-1185">Reference proteome</keyword>
<feature type="region of interest" description="Disordered" evidence="1">
    <location>
        <begin position="48"/>
        <end position="71"/>
    </location>
</feature>
<accession>A0A674JBC0</accession>
<evidence type="ECO:0000256" key="1">
    <source>
        <dbReference type="SAM" id="MobiDB-lite"/>
    </source>
</evidence>
<evidence type="ECO:0000313" key="3">
    <source>
        <dbReference type="Proteomes" id="UP000472274"/>
    </source>
</evidence>
<dbReference type="Ensembl" id="ENSTMTT00000018535.1">
    <property type="protein sequence ID" value="ENSTMTP00000017898.1"/>
    <property type="gene ID" value="ENSTMTG00000013180.1"/>
</dbReference>
<dbReference type="SUPFAM" id="SSF49879">
    <property type="entry name" value="SMAD/FHA domain"/>
    <property type="match status" value="1"/>
</dbReference>
<dbReference type="InterPro" id="IPR008984">
    <property type="entry name" value="SMAD_FHA_dom_sf"/>
</dbReference>
<dbReference type="Proteomes" id="UP000472274">
    <property type="component" value="Unplaced"/>
</dbReference>
<reference evidence="2" key="2">
    <citation type="submission" date="2025-09" db="UniProtKB">
        <authorList>
            <consortium name="Ensembl"/>
        </authorList>
    </citation>
    <scope>IDENTIFICATION</scope>
</reference>
<protein>
    <submittedName>
        <fullName evidence="2">Uncharacterized protein</fullName>
    </submittedName>
</protein>